<dbReference type="Gene3D" id="1.20.1720.10">
    <property type="entry name" value="Multidrug resistance protein D"/>
    <property type="match status" value="1"/>
</dbReference>
<feature type="transmembrane region" description="Helical" evidence="6">
    <location>
        <begin position="144"/>
        <end position="170"/>
    </location>
</feature>
<comment type="caution">
    <text evidence="8">The sequence shown here is derived from an EMBL/GenBank/DDBJ whole genome shotgun (WGS) entry which is preliminary data.</text>
</comment>
<dbReference type="CDD" id="cd17321">
    <property type="entry name" value="MFS_MMR_MDR_like"/>
    <property type="match status" value="1"/>
</dbReference>
<dbReference type="PRINTS" id="PR01036">
    <property type="entry name" value="TCRTETB"/>
</dbReference>
<feature type="transmembrane region" description="Helical" evidence="6">
    <location>
        <begin position="343"/>
        <end position="359"/>
    </location>
</feature>
<evidence type="ECO:0000256" key="3">
    <source>
        <dbReference type="ARBA" id="ARBA00022692"/>
    </source>
</evidence>
<evidence type="ECO:0000259" key="7">
    <source>
        <dbReference type="PROSITE" id="PS50850"/>
    </source>
</evidence>
<dbReference type="InterPro" id="IPR011701">
    <property type="entry name" value="MFS"/>
</dbReference>
<keyword evidence="9" id="KW-1185">Reference proteome</keyword>
<dbReference type="EMBL" id="BOSE01000014">
    <property type="protein sequence ID" value="GIP19369.1"/>
    <property type="molecule type" value="Genomic_DNA"/>
</dbReference>
<dbReference type="Pfam" id="PF07690">
    <property type="entry name" value="MFS_1"/>
    <property type="match status" value="1"/>
</dbReference>
<feature type="transmembrane region" description="Helical" evidence="6">
    <location>
        <begin position="365"/>
        <end position="384"/>
    </location>
</feature>
<dbReference type="PANTHER" id="PTHR42718:SF9">
    <property type="entry name" value="MAJOR FACILITATOR SUPERFAMILY MULTIDRUG TRANSPORTER MFSC"/>
    <property type="match status" value="1"/>
</dbReference>
<dbReference type="Gene3D" id="1.20.1250.20">
    <property type="entry name" value="MFS general substrate transporter like domains"/>
    <property type="match status" value="1"/>
</dbReference>
<keyword evidence="5 6" id="KW-0472">Membrane</keyword>
<feature type="transmembrane region" description="Helical" evidence="6">
    <location>
        <begin position="55"/>
        <end position="74"/>
    </location>
</feature>
<dbReference type="PANTHER" id="PTHR42718">
    <property type="entry name" value="MAJOR FACILITATOR SUPERFAMILY MULTIDRUG TRANSPORTER MFSC"/>
    <property type="match status" value="1"/>
</dbReference>
<dbReference type="PROSITE" id="PS50850">
    <property type="entry name" value="MFS"/>
    <property type="match status" value="1"/>
</dbReference>
<evidence type="ECO:0000256" key="1">
    <source>
        <dbReference type="ARBA" id="ARBA00004651"/>
    </source>
</evidence>
<dbReference type="GO" id="GO:0022857">
    <property type="term" value="F:transmembrane transporter activity"/>
    <property type="evidence" value="ECO:0007669"/>
    <property type="project" value="InterPro"/>
</dbReference>
<organism evidence="8 9">
    <name type="scientific">Paenibacillus montaniterrae</name>
    <dbReference type="NCBI Taxonomy" id="429341"/>
    <lineage>
        <taxon>Bacteria</taxon>
        <taxon>Bacillati</taxon>
        <taxon>Bacillota</taxon>
        <taxon>Bacilli</taxon>
        <taxon>Bacillales</taxon>
        <taxon>Paenibacillaceae</taxon>
        <taxon>Paenibacillus</taxon>
    </lineage>
</organism>
<evidence type="ECO:0000256" key="6">
    <source>
        <dbReference type="SAM" id="Phobius"/>
    </source>
</evidence>
<protein>
    <submittedName>
        <fullName evidence="8">MFS transporter</fullName>
    </submittedName>
</protein>
<gene>
    <name evidence="8" type="ORF">J40TS1_50110</name>
</gene>
<feature type="transmembrane region" description="Helical" evidence="6">
    <location>
        <begin position="176"/>
        <end position="197"/>
    </location>
</feature>
<evidence type="ECO:0000313" key="9">
    <source>
        <dbReference type="Proteomes" id="UP000683139"/>
    </source>
</evidence>
<sequence>MNTNKNTAQPIQGAAKRFMLLLVLSLSSLLAAITVDMVNPVLGLIGESLSATKAQVSWVVSGVALVLAIGVPLYGRMSDFFELRKLFMLAASILTLGSLICALSASLPLLVLGRMIQGAGMAAIPVLSVVAISKLFSEGNRGSVLGIVAGCIGIGTAFGPIFGGIVGQIWGWPALFWITFVLSLLIVAGAAFALPAIEPTMEAGETRQFDLAGGGLLGLAVGLLLFGVTQGEVSGFHSLSAAASLLAAGLALVGLIWRLRTASMPFIPPSLFKNGSYISSITIAFFSMFAYFAVLVFVPMLMVEVNGLSPAQAGLTLLPGGAAVALLSPWVGRLSDQIGNKPLIVAGLVVMALSTLYLSTFAAGAAPILVSIGVLGAGIAFALIHSPANNAAVGSLQQEQLGAGMGLFQGTLYLGAGTGAGLIGALLHARKDADAAFNPLYQLLAVGYSDALLAASLATLIALIASFGLRSGSLRIKR</sequence>
<dbReference type="InterPro" id="IPR036259">
    <property type="entry name" value="MFS_trans_sf"/>
</dbReference>
<keyword evidence="4 6" id="KW-1133">Transmembrane helix</keyword>
<comment type="subcellular location">
    <subcellularLocation>
        <location evidence="1">Cell membrane</location>
        <topology evidence="1">Multi-pass membrane protein</topology>
    </subcellularLocation>
</comment>
<keyword evidence="2" id="KW-0813">Transport</keyword>
<dbReference type="RefSeq" id="WP_213520029.1">
    <property type="nucleotide sequence ID" value="NZ_BOSE01000014.1"/>
</dbReference>
<feature type="transmembrane region" description="Helical" evidence="6">
    <location>
        <begin position="447"/>
        <end position="469"/>
    </location>
</feature>
<dbReference type="GO" id="GO:0005886">
    <property type="term" value="C:plasma membrane"/>
    <property type="evidence" value="ECO:0007669"/>
    <property type="project" value="UniProtKB-SubCell"/>
</dbReference>
<accession>A0A919YWI1</accession>
<feature type="transmembrane region" description="Helical" evidence="6">
    <location>
        <begin position="405"/>
        <end position="427"/>
    </location>
</feature>
<evidence type="ECO:0000256" key="4">
    <source>
        <dbReference type="ARBA" id="ARBA00022989"/>
    </source>
</evidence>
<dbReference type="SUPFAM" id="SSF103473">
    <property type="entry name" value="MFS general substrate transporter"/>
    <property type="match status" value="1"/>
</dbReference>
<keyword evidence="3 6" id="KW-0812">Transmembrane</keyword>
<name>A0A919YWI1_9BACL</name>
<dbReference type="InterPro" id="IPR020846">
    <property type="entry name" value="MFS_dom"/>
</dbReference>
<feature type="transmembrane region" description="Helical" evidence="6">
    <location>
        <begin position="235"/>
        <end position="257"/>
    </location>
</feature>
<feature type="domain" description="Major facilitator superfamily (MFS) profile" evidence="7">
    <location>
        <begin position="20"/>
        <end position="474"/>
    </location>
</feature>
<reference evidence="8" key="1">
    <citation type="submission" date="2021-03" db="EMBL/GenBank/DDBJ databases">
        <title>Antimicrobial resistance genes in bacteria isolated from Japanese honey, and their potential for conferring macrolide and lincosamide resistance in the American foulbrood pathogen Paenibacillus larvae.</title>
        <authorList>
            <person name="Okamoto M."/>
            <person name="Kumagai M."/>
            <person name="Kanamori H."/>
            <person name="Takamatsu D."/>
        </authorList>
    </citation>
    <scope>NUCLEOTIDE SEQUENCE</scope>
    <source>
        <strain evidence="8">J40TS1</strain>
    </source>
</reference>
<feature type="transmembrane region" description="Helical" evidence="6">
    <location>
        <begin position="86"/>
        <end position="105"/>
    </location>
</feature>
<feature type="transmembrane region" description="Helical" evidence="6">
    <location>
        <begin position="111"/>
        <end position="132"/>
    </location>
</feature>
<evidence type="ECO:0000256" key="2">
    <source>
        <dbReference type="ARBA" id="ARBA00022448"/>
    </source>
</evidence>
<dbReference type="AlphaFoldDB" id="A0A919YWI1"/>
<dbReference type="Proteomes" id="UP000683139">
    <property type="component" value="Unassembled WGS sequence"/>
</dbReference>
<feature type="transmembrane region" description="Helical" evidence="6">
    <location>
        <begin position="277"/>
        <end position="301"/>
    </location>
</feature>
<evidence type="ECO:0000256" key="5">
    <source>
        <dbReference type="ARBA" id="ARBA00023136"/>
    </source>
</evidence>
<evidence type="ECO:0000313" key="8">
    <source>
        <dbReference type="EMBL" id="GIP19369.1"/>
    </source>
</evidence>
<feature type="transmembrane region" description="Helical" evidence="6">
    <location>
        <begin position="209"/>
        <end position="229"/>
    </location>
</feature>
<proteinExistence type="predicted"/>
<feature type="transmembrane region" description="Helical" evidence="6">
    <location>
        <begin position="313"/>
        <end position="331"/>
    </location>
</feature>